<evidence type="ECO:0000256" key="8">
    <source>
        <dbReference type="ARBA" id="ARBA00023136"/>
    </source>
</evidence>
<name>A0A8X7T310_9BASI</name>
<keyword evidence="6" id="KW-0256">Endoplasmic reticulum</keyword>
<keyword evidence="3" id="KW-0645">Protease</keyword>
<dbReference type="AlphaFoldDB" id="A0A8X7T310"/>
<comment type="catalytic activity">
    <reaction evidence="9">
        <text>Hydrolyzes the peptide bond -P2-(S-farnesyl or geranylgeranyl)C-P1'-P2'-P3'-COOH where P1' and P2' are amino acids with aliphatic sidechains and P3' is any C-terminal residue.</text>
        <dbReference type="EC" id="3.4.26.1"/>
    </reaction>
</comment>
<dbReference type="InterPro" id="IPR003675">
    <property type="entry name" value="Rce1/LyrA-like_dom"/>
</dbReference>
<evidence type="ECO:0000256" key="2">
    <source>
        <dbReference type="ARBA" id="ARBA00006897"/>
    </source>
</evidence>
<evidence type="ECO:0000256" key="6">
    <source>
        <dbReference type="ARBA" id="ARBA00022824"/>
    </source>
</evidence>
<proteinExistence type="inferred from homology"/>
<keyword evidence="5" id="KW-0378">Hydrolase</keyword>
<accession>A0A8X7T310</accession>
<comment type="subcellular location">
    <subcellularLocation>
        <location evidence="1">Endoplasmic reticulum membrane</location>
        <topology evidence="1">Multi-pass membrane protein</topology>
    </subcellularLocation>
</comment>
<dbReference type="InterPro" id="IPR039731">
    <property type="entry name" value="Rce1"/>
</dbReference>
<evidence type="ECO:0000256" key="10">
    <source>
        <dbReference type="ARBA" id="ARBA00049729"/>
    </source>
</evidence>
<reference evidence="14" key="2">
    <citation type="journal article" date="2019" name="IMA Fungus">
        <title>Genome sequencing and comparison of five Tilletia species to identify candidate genes for the detection of regulated species infecting wheat.</title>
        <authorList>
            <person name="Nguyen H.D.T."/>
            <person name="Sultana T."/>
            <person name="Kesanakurti P."/>
            <person name="Hambleton S."/>
        </authorList>
    </citation>
    <scope>NUCLEOTIDE SEQUENCE</scope>
    <source>
        <strain evidence="14">DAOMC 236422</strain>
    </source>
</reference>
<evidence type="ECO:0000256" key="12">
    <source>
        <dbReference type="SAM" id="Phobius"/>
    </source>
</evidence>
<feature type="region of interest" description="Disordered" evidence="11">
    <location>
        <begin position="630"/>
        <end position="664"/>
    </location>
</feature>
<organism evidence="14 15">
    <name type="scientific">Tilletia walkeri</name>
    <dbReference type="NCBI Taxonomy" id="117179"/>
    <lineage>
        <taxon>Eukaryota</taxon>
        <taxon>Fungi</taxon>
        <taxon>Dikarya</taxon>
        <taxon>Basidiomycota</taxon>
        <taxon>Ustilaginomycotina</taxon>
        <taxon>Exobasidiomycetes</taxon>
        <taxon>Tilletiales</taxon>
        <taxon>Tilletiaceae</taxon>
        <taxon>Tilletia</taxon>
    </lineage>
</organism>
<comment type="caution">
    <text evidence="14">The sequence shown here is derived from an EMBL/GenBank/DDBJ whole genome shotgun (WGS) entry which is preliminary data.</text>
</comment>
<dbReference type="Proteomes" id="UP000078113">
    <property type="component" value="Unassembled WGS sequence"/>
</dbReference>
<dbReference type="GO" id="GO:0005789">
    <property type="term" value="C:endoplasmic reticulum membrane"/>
    <property type="evidence" value="ECO:0007669"/>
    <property type="project" value="UniProtKB-SubCell"/>
</dbReference>
<evidence type="ECO:0000256" key="4">
    <source>
        <dbReference type="ARBA" id="ARBA00022692"/>
    </source>
</evidence>
<evidence type="ECO:0000259" key="13">
    <source>
        <dbReference type="Pfam" id="PF02517"/>
    </source>
</evidence>
<evidence type="ECO:0000256" key="1">
    <source>
        <dbReference type="ARBA" id="ARBA00004477"/>
    </source>
</evidence>
<feature type="compositionally biased region" description="Acidic residues" evidence="11">
    <location>
        <begin position="650"/>
        <end position="663"/>
    </location>
</feature>
<dbReference type="GO" id="GO:0004222">
    <property type="term" value="F:metalloendopeptidase activity"/>
    <property type="evidence" value="ECO:0007669"/>
    <property type="project" value="InterPro"/>
</dbReference>
<dbReference type="Pfam" id="PF02517">
    <property type="entry name" value="Rce1-like"/>
    <property type="match status" value="1"/>
</dbReference>
<gene>
    <name evidence="14" type="ORF">A4X09_0g5472</name>
</gene>
<dbReference type="EC" id="3.4.26.1" evidence="10"/>
<comment type="similarity">
    <text evidence="2">Belongs to the peptidase U48 family.</text>
</comment>
<feature type="transmembrane region" description="Helical" evidence="12">
    <location>
        <begin position="894"/>
        <end position="915"/>
    </location>
</feature>
<keyword evidence="8 12" id="KW-0472">Membrane</keyword>
<keyword evidence="4 12" id="KW-0812">Transmembrane</keyword>
<evidence type="ECO:0000256" key="3">
    <source>
        <dbReference type="ARBA" id="ARBA00022670"/>
    </source>
</evidence>
<evidence type="ECO:0000256" key="5">
    <source>
        <dbReference type="ARBA" id="ARBA00022801"/>
    </source>
</evidence>
<dbReference type="EMBL" id="LWDG02000283">
    <property type="protein sequence ID" value="KAE8266876.1"/>
    <property type="molecule type" value="Genomic_DNA"/>
</dbReference>
<dbReference type="PANTHER" id="PTHR13046:SF0">
    <property type="entry name" value="CAAX PRENYL PROTEASE 2"/>
    <property type="match status" value="1"/>
</dbReference>
<evidence type="ECO:0000313" key="14">
    <source>
        <dbReference type="EMBL" id="KAE8266876.1"/>
    </source>
</evidence>
<sequence>MAAMGPSSLDQREGSASVATSRLGVLPQEILVLILRFACQTRPLPSITGEAVDDDEHEDEGKDEEDIGRRLPTRSSLLYESTVLRTDRQYEVVDHVDLKTCRQAVIVCKRWRPIVTSCLYESVQLNEAWSLQRLARSLRSQPDLGTHVRNLWVGHVTPGPPLPTRTTSDPPGENVHRCFGFEDEDTTAEFRALMEDMCRTCGLDGTGVCPHIVGLDASRNWVGADEWVHRIFEVHERFVDPRQSLSSRRPEVEADHFLHPVLFARSRAVYLLTGHLLPPYSFPTFDDLPTRDEDDGHPSDVWGSVPDPSEGFESLVQEMKALTTRSAQTPQAPTIQALLRDVVAILRRCPSIQTLSLNGTFERAITSPTIPFATSFPRLRNISFGPPPLYWEAELNFGGLDHPIFAHVEDLSVYGCLFFTSEARALAGENGALPNLKRLRWCYNLEPVDMESTDLYTIRDTIRLLLGINRDARTEAEQEEAQFRARLSETSAAELAQTLNQPPPASRRRGVQQLHCTFAKAAVIEFQQQADPELLADPRLTIEIGRSDDQIEDVYRSYRQQRASSVRMAYVLEHLHAIDVLPAHALIKPSAAALISVGLTSTFVLTLYLSTSTRVGSKAAFYTTTREQTVRVRRRREPNRNKDAGAGDDVGTEEGDEYEEVDEVQTRQVEVPLDKNHPKVVAARLRVASQSTAAAIAVTYGFLSRWGAPKVIQSSWFRLPIVNLFLGLPTPIPSFLNSSLLPLQPSLSSLLVRHYLPAALLPLGLTTSLFLGPLFETWLDEELLPGQRDWSWKECVASKFDNIWALRNYIIAPLTEELVFRACILNFHHASGASKSTLVFVTPLYFGVAHLHHAWESYVQGGRTKQALVRGVLQSCFQFAFTSVFGWYANFLFLRTNSIISAVLCHSFCNMMGFPNPAGAIQRHPRYKTAIVGSYLVGIATFAYSLWKVTEPALYGGSVFWK</sequence>
<evidence type="ECO:0000256" key="9">
    <source>
        <dbReference type="ARBA" id="ARBA00047280"/>
    </source>
</evidence>
<dbReference type="PANTHER" id="PTHR13046">
    <property type="entry name" value="PROTEASE U48 CAAX PRENYL PROTEASE RCE1"/>
    <property type="match status" value="1"/>
</dbReference>
<keyword evidence="15" id="KW-1185">Reference proteome</keyword>
<evidence type="ECO:0000256" key="7">
    <source>
        <dbReference type="ARBA" id="ARBA00022989"/>
    </source>
</evidence>
<reference evidence="14" key="1">
    <citation type="submission" date="2016-04" db="EMBL/GenBank/DDBJ databases">
        <authorList>
            <person name="Nguyen H.D."/>
            <person name="Samba Siva P."/>
            <person name="Cullis J."/>
            <person name="Levesque C.A."/>
            <person name="Hambleton S."/>
        </authorList>
    </citation>
    <scope>NUCLEOTIDE SEQUENCE</scope>
    <source>
        <strain evidence="14">DAOMC 236422</strain>
    </source>
</reference>
<dbReference type="GO" id="GO:0071586">
    <property type="term" value="P:CAAX-box protein processing"/>
    <property type="evidence" value="ECO:0007669"/>
    <property type="project" value="InterPro"/>
</dbReference>
<protein>
    <recommendedName>
        <fullName evidence="10">intramembrane prenyl-peptidase Rce1</fullName>
        <ecNumber evidence="10">3.4.26.1</ecNumber>
    </recommendedName>
</protein>
<feature type="compositionally biased region" description="Acidic residues" evidence="11">
    <location>
        <begin position="51"/>
        <end position="66"/>
    </location>
</feature>
<feature type="transmembrane region" description="Helical" evidence="12">
    <location>
        <begin position="927"/>
        <end position="947"/>
    </location>
</feature>
<evidence type="ECO:0000256" key="11">
    <source>
        <dbReference type="SAM" id="MobiDB-lite"/>
    </source>
</evidence>
<feature type="region of interest" description="Disordered" evidence="11">
    <location>
        <begin position="48"/>
        <end position="69"/>
    </location>
</feature>
<keyword evidence="7 12" id="KW-1133">Transmembrane helix</keyword>
<feature type="domain" description="CAAX prenyl protease 2/Lysostaphin resistance protein A-like" evidence="13">
    <location>
        <begin position="803"/>
        <end position="912"/>
    </location>
</feature>
<evidence type="ECO:0000313" key="15">
    <source>
        <dbReference type="Proteomes" id="UP000078113"/>
    </source>
</evidence>